<dbReference type="Gene3D" id="3.40.1710.10">
    <property type="entry name" value="abc type-2 transporter like domain"/>
    <property type="match status" value="1"/>
</dbReference>
<dbReference type="PANTHER" id="PTHR30294">
    <property type="entry name" value="MEMBRANE COMPONENT OF ABC TRANSPORTER YHHJ-RELATED"/>
    <property type="match status" value="1"/>
</dbReference>
<dbReference type="Proteomes" id="UP000196258">
    <property type="component" value="Unassembled WGS sequence"/>
</dbReference>
<sequence>MIVFKNYFNIVKRHLGIIIMFSAISIGVSVINTSYTSTEDYVSVEPKIAVINYDESSLSNNFVDYITERAEIVEVEDNEKAIQDTLYLNKVDSILIIPDNFGANLLMGNEPNVKIKKSTQNVSEYTELLVNRYFKIAENYSKVGMTENEIINNIEKDIQNEIEVKVSSENQSDMEKLAVYYSFENYAFLSIFTFIIGTIMCIFNKETIRKRNNVSKLNPKSFLNQLFLGHMTLTLSIWAIFILISVILYKDLMFTINGLLLILNSLCFAITATSLAYLIGCLIKNENVISGIQNVISLGLSFISGCFVPIEWLDTNIINFSKIFPSYWFIQGNYDITKLSTFNYETIQPVIQNCGIILAFGIIYFSISKIIIAKKVKN</sequence>
<comment type="subcellular location">
    <subcellularLocation>
        <location evidence="1">Cell membrane</location>
        <topology evidence="1">Multi-pass membrane protein</topology>
    </subcellularLocation>
</comment>
<dbReference type="GO" id="GO:0140359">
    <property type="term" value="F:ABC-type transporter activity"/>
    <property type="evidence" value="ECO:0007669"/>
    <property type="project" value="InterPro"/>
</dbReference>
<dbReference type="GO" id="GO:0005886">
    <property type="term" value="C:plasma membrane"/>
    <property type="evidence" value="ECO:0007669"/>
    <property type="project" value="UniProtKB-SubCell"/>
</dbReference>
<feature type="transmembrane region" description="Helical" evidence="6">
    <location>
        <begin position="350"/>
        <end position="372"/>
    </location>
</feature>
<evidence type="ECO:0000256" key="4">
    <source>
        <dbReference type="ARBA" id="ARBA00022989"/>
    </source>
</evidence>
<feature type="transmembrane region" description="Helical" evidence="6">
    <location>
        <begin position="186"/>
        <end position="205"/>
    </location>
</feature>
<dbReference type="InterPro" id="IPR051449">
    <property type="entry name" value="ABC-2_transporter_component"/>
</dbReference>
<feature type="transmembrane region" description="Helical" evidence="6">
    <location>
        <begin position="261"/>
        <end position="283"/>
    </location>
</feature>
<evidence type="ECO:0000256" key="2">
    <source>
        <dbReference type="ARBA" id="ARBA00022475"/>
    </source>
</evidence>
<feature type="transmembrane region" description="Helical" evidence="6">
    <location>
        <begin position="226"/>
        <end position="249"/>
    </location>
</feature>
<organism evidence="8 9">
    <name type="scientific">Thomasclavelia spiroformis</name>
    <dbReference type="NCBI Taxonomy" id="29348"/>
    <lineage>
        <taxon>Bacteria</taxon>
        <taxon>Bacillati</taxon>
        <taxon>Bacillota</taxon>
        <taxon>Erysipelotrichia</taxon>
        <taxon>Erysipelotrichales</taxon>
        <taxon>Coprobacillaceae</taxon>
        <taxon>Thomasclavelia</taxon>
    </lineage>
</organism>
<evidence type="ECO:0000259" key="7">
    <source>
        <dbReference type="Pfam" id="PF12698"/>
    </source>
</evidence>
<dbReference type="AlphaFoldDB" id="A0A1Y4QI82"/>
<gene>
    <name evidence="8" type="ORF">B5E91_08380</name>
</gene>
<evidence type="ECO:0000313" key="9">
    <source>
        <dbReference type="Proteomes" id="UP000196258"/>
    </source>
</evidence>
<evidence type="ECO:0000256" key="6">
    <source>
        <dbReference type="SAM" id="Phobius"/>
    </source>
</evidence>
<dbReference type="PANTHER" id="PTHR30294:SF29">
    <property type="entry name" value="MULTIDRUG ABC TRANSPORTER PERMEASE YBHS-RELATED"/>
    <property type="match status" value="1"/>
</dbReference>
<evidence type="ECO:0000256" key="1">
    <source>
        <dbReference type="ARBA" id="ARBA00004651"/>
    </source>
</evidence>
<reference evidence="9" key="1">
    <citation type="submission" date="2017-04" db="EMBL/GenBank/DDBJ databases">
        <title>Function of individual gut microbiota members based on whole genome sequencing of pure cultures obtained from chicken caecum.</title>
        <authorList>
            <person name="Medvecky M."/>
            <person name="Cejkova D."/>
            <person name="Polansky O."/>
            <person name="Karasova D."/>
            <person name="Kubasova T."/>
            <person name="Cizek A."/>
            <person name="Rychlik I."/>
        </authorList>
    </citation>
    <scope>NUCLEOTIDE SEQUENCE [LARGE SCALE GENOMIC DNA]</scope>
    <source>
        <strain evidence="9">An149</strain>
    </source>
</reference>
<protein>
    <recommendedName>
        <fullName evidence="7">ABC-2 type transporter transmembrane domain-containing protein</fullName>
    </recommendedName>
</protein>
<evidence type="ECO:0000313" key="8">
    <source>
        <dbReference type="EMBL" id="OUQ04721.1"/>
    </source>
</evidence>
<dbReference type="EMBL" id="NFLB01000009">
    <property type="protein sequence ID" value="OUQ04721.1"/>
    <property type="molecule type" value="Genomic_DNA"/>
</dbReference>
<comment type="caution">
    <text evidence="8">The sequence shown here is derived from an EMBL/GenBank/DDBJ whole genome shotgun (WGS) entry which is preliminary data.</text>
</comment>
<accession>A0A1Y4QI82</accession>
<keyword evidence="4 6" id="KW-1133">Transmembrane helix</keyword>
<keyword evidence="2" id="KW-1003">Cell membrane</keyword>
<feature type="transmembrane region" description="Helical" evidence="6">
    <location>
        <begin position="295"/>
        <end position="313"/>
    </location>
</feature>
<keyword evidence="3 6" id="KW-0812">Transmembrane</keyword>
<evidence type="ECO:0000256" key="3">
    <source>
        <dbReference type="ARBA" id="ARBA00022692"/>
    </source>
</evidence>
<dbReference type="Pfam" id="PF12698">
    <property type="entry name" value="ABC2_membrane_3"/>
    <property type="match status" value="1"/>
</dbReference>
<feature type="domain" description="ABC-2 type transporter transmembrane" evidence="7">
    <location>
        <begin position="17"/>
        <end position="368"/>
    </location>
</feature>
<feature type="transmembrane region" description="Helical" evidence="6">
    <location>
        <begin position="15"/>
        <end position="35"/>
    </location>
</feature>
<evidence type="ECO:0000256" key="5">
    <source>
        <dbReference type="ARBA" id="ARBA00023136"/>
    </source>
</evidence>
<dbReference type="RefSeq" id="WP_087256804.1">
    <property type="nucleotide sequence ID" value="NZ_CAJFOD010000131.1"/>
</dbReference>
<proteinExistence type="predicted"/>
<keyword evidence="5 6" id="KW-0472">Membrane</keyword>
<name>A0A1Y4QI82_9FIRM</name>
<dbReference type="InterPro" id="IPR013525">
    <property type="entry name" value="ABC2_TM"/>
</dbReference>